<sequence length="352" mass="37681">MYEVDTSKPVMVTGATGFVAGWLVKGLLESGATIHAPVRNPDNIDKLASLNKIAERTSGQIKFFKADLMTPGSYAEAMAGCGVVFHTASPFTSAVKDPQKELIAPAVEGTRNVLNTANATESVTRVVVTSSCAAIYTDAADCAAAPGGVLTEAVWNETASLEYQPYSYSKTLAEKAAWEIADAQSRWKLVTVNPCLVMGPAIGGVPTSESFNIMKQVGEGAFKRGAPRLGTGIVDVRDLAEAHMAAGFVPSAEGRHIIAGHNTDLFEVLSQLKDRFGARYAIPKSTLPKWLVWLVGPSVGMDRKFVSRNVNVRWEADNSKSKAALGMTYRSLKETMEDMFQQMIDAGAIKAA</sequence>
<dbReference type="SUPFAM" id="SSF51735">
    <property type="entry name" value="NAD(P)-binding Rossmann-fold domains"/>
    <property type="match status" value="1"/>
</dbReference>
<protein>
    <submittedName>
        <fullName evidence="3">NAD-dependent epimerase/dehydratase family protein</fullName>
    </submittedName>
</protein>
<dbReference type="InterPro" id="IPR050425">
    <property type="entry name" value="NAD(P)_dehydrat-like"/>
</dbReference>
<evidence type="ECO:0000313" key="4">
    <source>
        <dbReference type="Proteomes" id="UP000665026"/>
    </source>
</evidence>
<accession>A0A975I7I4</accession>
<dbReference type="Proteomes" id="UP000665026">
    <property type="component" value="Chromosome"/>
</dbReference>
<evidence type="ECO:0000313" key="3">
    <source>
        <dbReference type="EMBL" id="QTN34871.1"/>
    </source>
</evidence>
<keyword evidence="1" id="KW-0560">Oxidoreductase</keyword>
<dbReference type="PANTHER" id="PTHR10366:SF812">
    <property type="entry name" value="VPS9 DOMAIN-CONTAINING PROTEIN"/>
    <property type="match status" value="1"/>
</dbReference>
<dbReference type="InterPro" id="IPR001509">
    <property type="entry name" value="Epimerase_deHydtase"/>
</dbReference>
<gene>
    <name evidence="3" type="ORF">HZ995_10190</name>
</gene>
<dbReference type="GO" id="GO:0016616">
    <property type="term" value="F:oxidoreductase activity, acting on the CH-OH group of donors, NAD or NADP as acceptor"/>
    <property type="evidence" value="ECO:0007669"/>
    <property type="project" value="TreeGrafter"/>
</dbReference>
<dbReference type="FunFam" id="3.40.50.720:FF:000336">
    <property type="entry name" value="Aldehyde reductase"/>
    <property type="match status" value="1"/>
</dbReference>
<dbReference type="Pfam" id="PF01370">
    <property type="entry name" value="Epimerase"/>
    <property type="match status" value="1"/>
</dbReference>
<feature type="domain" description="NAD-dependent epimerase/dehydratase" evidence="2">
    <location>
        <begin position="10"/>
        <end position="246"/>
    </location>
</feature>
<organism evidence="3 4">
    <name type="scientific">Cognatishimia activa</name>
    <dbReference type="NCBI Taxonomy" id="1715691"/>
    <lineage>
        <taxon>Bacteria</taxon>
        <taxon>Pseudomonadati</taxon>
        <taxon>Pseudomonadota</taxon>
        <taxon>Alphaproteobacteria</taxon>
        <taxon>Rhodobacterales</taxon>
        <taxon>Paracoccaceae</taxon>
        <taxon>Cognatishimia</taxon>
    </lineage>
</organism>
<dbReference type="RefSeq" id="WP_209355556.1">
    <property type="nucleotide sequence ID" value="NZ_CP060010.1"/>
</dbReference>
<name>A0A975I7I4_9RHOB</name>
<dbReference type="InterPro" id="IPR036291">
    <property type="entry name" value="NAD(P)-bd_dom_sf"/>
</dbReference>
<dbReference type="PANTHER" id="PTHR10366">
    <property type="entry name" value="NAD DEPENDENT EPIMERASE/DEHYDRATASE"/>
    <property type="match status" value="1"/>
</dbReference>
<dbReference type="AlphaFoldDB" id="A0A975I7I4"/>
<proteinExistence type="predicted"/>
<evidence type="ECO:0000256" key="1">
    <source>
        <dbReference type="ARBA" id="ARBA00023002"/>
    </source>
</evidence>
<dbReference type="EMBL" id="CP060010">
    <property type="protein sequence ID" value="QTN34871.1"/>
    <property type="molecule type" value="Genomic_DNA"/>
</dbReference>
<reference evidence="3" key="1">
    <citation type="submission" date="2020-07" db="EMBL/GenBank/DDBJ databases">
        <title>Genome sequences of bacteria associated with the marine, planktonic diatom Thalassiosira profunda strain ECT2AJA-044.</title>
        <authorList>
            <person name="Gargas C.B."/>
            <person name="Roberts W.R."/>
            <person name="Alverson A.J."/>
        </authorList>
    </citation>
    <scope>NUCLEOTIDE SEQUENCE</scope>
    <source>
        <strain evidence="3">ECT2AJA-044</strain>
    </source>
</reference>
<evidence type="ECO:0000259" key="2">
    <source>
        <dbReference type="Pfam" id="PF01370"/>
    </source>
</evidence>
<dbReference type="KEGG" id="cact:HZ995_10190"/>
<dbReference type="Gene3D" id="3.40.50.720">
    <property type="entry name" value="NAD(P)-binding Rossmann-like Domain"/>
    <property type="match status" value="1"/>
</dbReference>